<dbReference type="Proteomes" id="UP000596427">
    <property type="component" value="Plasmid unnamed2"/>
</dbReference>
<dbReference type="RefSeq" id="WP_203196986.1">
    <property type="nucleotide sequence ID" value="NZ_CP063364.1"/>
</dbReference>
<organism evidence="1 2">
    <name type="scientific">Xanthobacter dioxanivorans</name>
    <dbReference type="NCBI Taxonomy" id="2528964"/>
    <lineage>
        <taxon>Bacteria</taxon>
        <taxon>Pseudomonadati</taxon>
        <taxon>Pseudomonadota</taxon>
        <taxon>Alphaproteobacteria</taxon>
        <taxon>Hyphomicrobiales</taxon>
        <taxon>Xanthobacteraceae</taxon>
        <taxon>Xanthobacter</taxon>
    </lineage>
</organism>
<gene>
    <name evidence="1" type="ORF">EZH22_30735</name>
</gene>
<evidence type="ECO:0000313" key="2">
    <source>
        <dbReference type="Proteomes" id="UP000596427"/>
    </source>
</evidence>
<protein>
    <submittedName>
        <fullName evidence="1">Uncharacterized protein</fullName>
    </submittedName>
</protein>
<geneLocation type="plasmid" evidence="1 2">
    <name>unnamed2</name>
</geneLocation>
<keyword evidence="2" id="KW-1185">Reference proteome</keyword>
<keyword evidence="1" id="KW-0614">Plasmid</keyword>
<dbReference type="AlphaFoldDB" id="A0A974SLN5"/>
<dbReference type="EMBL" id="CP063364">
    <property type="protein sequence ID" value="QRG10105.1"/>
    <property type="molecule type" value="Genomic_DNA"/>
</dbReference>
<dbReference type="KEGG" id="xdi:EZH22_30735"/>
<proteinExistence type="predicted"/>
<name>A0A974SLN5_9HYPH</name>
<accession>A0A974SLN5</accession>
<sequence length="304" mass="34900">MLTAMLLEMRLVSGLSQAQIDEETGLFANGRRLRNRPGQAGRAKPFTRNLICQAYKRLVPSPLSPHLREAHEELVELKRKPGSEALRRFLEINDGILDDVLRENHPEDGLRRLEYFYFRLLVSFSMAIHGNRQATWCGGRFSHHLIAAQTAAEKGIALADRLLQSEVHDGEATGRVKRLRALLVINLFQIYLEQYKRGYPNAAGQVVTCDQLKAQFLEQDALGKHWALVEEFPYLWQAIYNGLEQASFLEVEEPALRFYRKLAELDPGFQDFDYTPGEVDALSKEKQMAWFCERFRSTLHTPNP</sequence>
<reference evidence="1 2" key="1">
    <citation type="submission" date="2020-10" db="EMBL/GenBank/DDBJ databases">
        <title>Degradation of 1,4-Dioxane by Xanthobacter sp. YN2, via a Novel Group-2 Soluble Di-Iron Monooxygenase.</title>
        <authorList>
            <person name="Ma F."/>
            <person name="Wang Y."/>
            <person name="Yang J."/>
            <person name="Guo H."/>
            <person name="Su D."/>
            <person name="Yu L."/>
        </authorList>
    </citation>
    <scope>NUCLEOTIDE SEQUENCE [LARGE SCALE GENOMIC DNA]</scope>
    <source>
        <strain evidence="1 2">YN2</strain>
        <plasmid evidence="1 2">unnamed2</plasmid>
    </source>
</reference>
<evidence type="ECO:0000313" key="1">
    <source>
        <dbReference type="EMBL" id="QRG10105.1"/>
    </source>
</evidence>